<dbReference type="OrthoDB" id="74360at2759"/>
<feature type="region of interest" description="Disordered" evidence="1">
    <location>
        <begin position="57"/>
        <end position="109"/>
    </location>
</feature>
<evidence type="ECO:0000256" key="1">
    <source>
        <dbReference type="SAM" id="MobiDB-lite"/>
    </source>
</evidence>
<dbReference type="InterPro" id="IPR011993">
    <property type="entry name" value="PH-like_dom_sf"/>
</dbReference>
<dbReference type="CTD" id="65983"/>
<feature type="region of interest" description="Disordered" evidence="1">
    <location>
        <begin position="123"/>
        <end position="154"/>
    </location>
</feature>
<evidence type="ECO:0000313" key="3">
    <source>
        <dbReference type="Proteomes" id="UP000694851"/>
    </source>
</evidence>
<proteinExistence type="predicted"/>
<dbReference type="SMART" id="SM00568">
    <property type="entry name" value="GRAM"/>
    <property type="match status" value="1"/>
</dbReference>
<dbReference type="GO" id="GO:0005881">
    <property type="term" value="C:cytoplasmic microtubule"/>
    <property type="evidence" value="ECO:0007669"/>
    <property type="project" value="TreeGrafter"/>
</dbReference>
<organism evidence="3 4">
    <name type="scientific">Hipposideros armiger</name>
    <name type="common">Great Himalayan leaf-nosed bat</name>
    <dbReference type="NCBI Taxonomy" id="186990"/>
    <lineage>
        <taxon>Eukaryota</taxon>
        <taxon>Metazoa</taxon>
        <taxon>Chordata</taxon>
        <taxon>Craniata</taxon>
        <taxon>Vertebrata</taxon>
        <taxon>Euteleostomi</taxon>
        <taxon>Mammalia</taxon>
        <taxon>Eutheria</taxon>
        <taxon>Laurasiatheria</taxon>
        <taxon>Chiroptera</taxon>
        <taxon>Yinpterochiroptera</taxon>
        <taxon>Rhinolophoidea</taxon>
        <taxon>Hipposideridae</taxon>
        <taxon>Hipposideros</taxon>
    </lineage>
</organism>
<dbReference type="PANTHER" id="PTHR46645:SF2">
    <property type="entry name" value="GRAM DOMAIN-CONTAINING PROTEIN 2B"/>
    <property type="match status" value="1"/>
</dbReference>
<keyword evidence="3" id="KW-1185">Reference proteome</keyword>
<dbReference type="AlphaFoldDB" id="A0A8B7QSC9"/>
<accession>A0A8B7QSC9</accession>
<feature type="compositionally biased region" description="Polar residues" evidence="1">
    <location>
        <begin position="93"/>
        <end position="104"/>
    </location>
</feature>
<dbReference type="InterPro" id="IPR052633">
    <property type="entry name" value="GRAM_domain_protein_2B"/>
</dbReference>
<dbReference type="Gene3D" id="2.30.29.30">
    <property type="entry name" value="Pleckstrin-homology domain (PH domain)/Phosphotyrosine-binding domain (PTB)"/>
    <property type="match status" value="1"/>
</dbReference>
<evidence type="ECO:0000259" key="2">
    <source>
        <dbReference type="SMART" id="SM00568"/>
    </source>
</evidence>
<name>A0A8B7QSC9_HIPAR</name>
<dbReference type="Proteomes" id="UP000694851">
    <property type="component" value="Unplaced"/>
</dbReference>
<evidence type="ECO:0000313" key="4">
    <source>
        <dbReference type="RefSeq" id="XP_019490855.1"/>
    </source>
</evidence>
<sequence length="314" mass="35221">MQELSKVTAQIFTVGRFRNEPLSFLLDLAISKCTMGKKRLSSSDTVFRFEIPGSPRKALTEAQHSSTDSPSSVFLSSEAENGVEEKKKVCRSPTAQSPTPSSEAESPDQKKLICLRSKSSFDGVSLASDKNDCKTESKNDSKTERKKSSSSSQYKANMHFHKLFIDVPTEEPLRQSFTCALQKEILYQGKLFVSENWICFHSKVFGKDTKFTQATRIRNRRDTFLGLHDLREFSSILIHDHELGFTKACLPNKGKLACLHFIISLQDFNDEFSDLDGVVQQGRQDLEGYSSSGSQTPESENSRGLGNFFVLTKI</sequence>
<feature type="domain" description="GRAM" evidence="2">
    <location>
        <begin position="158"/>
        <end position="221"/>
    </location>
</feature>
<dbReference type="PANTHER" id="PTHR46645">
    <property type="entry name" value="GRAM DOMAIN-CONTAINING PROTEIN 2B-RELATED"/>
    <property type="match status" value="1"/>
</dbReference>
<feature type="compositionally biased region" description="Polar residues" evidence="1">
    <location>
        <begin position="62"/>
        <end position="79"/>
    </location>
</feature>
<dbReference type="GeneID" id="109379030"/>
<gene>
    <name evidence="4" type="primary">GRAMD3</name>
</gene>
<dbReference type="KEGG" id="hai:109379030"/>
<dbReference type="RefSeq" id="XP_019490855.1">
    <property type="nucleotide sequence ID" value="XM_019635310.1"/>
</dbReference>
<feature type="compositionally biased region" description="Basic and acidic residues" evidence="1">
    <location>
        <begin position="129"/>
        <end position="147"/>
    </location>
</feature>
<protein>
    <submittedName>
        <fullName evidence="4">GRAM domain-containing protein 3</fullName>
    </submittedName>
</protein>
<dbReference type="InterPro" id="IPR004182">
    <property type="entry name" value="GRAM"/>
</dbReference>
<reference evidence="4" key="1">
    <citation type="submission" date="2025-08" db="UniProtKB">
        <authorList>
            <consortium name="RefSeq"/>
        </authorList>
    </citation>
    <scope>IDENTIFICATION</scope>
    <source>
        <tissue evidence="4">Muscle</tissue>
    </source>
</reference>
<dbReference type="Pfam" id="PF02893">
    <property type="entry name" value="GRAM"/>
    <property type="match status" value="1"/>
</dbReference>